<keyword evidence="2" id="KW-0540">Nuclease</keyword>
<keyword evidence="2" id="KW-0255">Endonuclease</keyword>
<evidence type="ECO:0000259" key="1">
    <source>
        <dbReference type="Pfam" id="PF04480"/>
    </source>
</evidence>
<dbReference type="RefSeq" id="WP_307248110.1">
    <property type="nucleotide sequence ID" value="NZ_JAUSUZ010000001.1"/>
</dbReference>
<evidence type="ECO:0000313" key="3">
    <source>
        <dbReference type="Proteomes" id="UP001240236"/>
    </source>
</evidence>
<dbReference type="Gene3D" id="3.40.960.10">
    <property type="entry name" value="VSR Endonuclease"/>
    <property type="match status" value="1"/>
</dbReference>
<dbReference type="EMBL" id="JAUSUZ010000001">
    <property type="protein sequence ID" value="MDQ0371381.1"/>
    <property type="molecule type" value="Genomic_DNA"/>
</dbReference>
<gene>
    <name evidence="2" type="ORF">J2S42_008050</name>
</gene>
<dbReference type="Proteomes" id="UP001240236">
    <property type="component" value="Unassembled WGS sequence"/>
</dbReference>
<organism evidence="2 3">
    <name type="scientific">Catenuloplanes indicus</name>
    <dbReference type="NCBI Taxonomy" id="137267"/>
    <lineage>
        <taxon>Bacteria</taxon>
        <taxon>Bacillati</taxon>
        <taxon>Actinomycetota</taxon>
        <taxon>Actinomycetes</taxon>
        <taxon>Micromonosporales</taxon>
        <taxon>Micromonosporaceae</taxon>
        <taxon>Catenuloplanes</taxon>
    </lineage>
</organism>
<proteinExistence type="predicted"/>
<keyword evidence="3" id="KW-1185">Reference proteome</keyword>
<evidence type="ECO:0000313" key="2">
    <source>
        <dbReference type="EMBL" id="MDQ0371381.1"/>
    </source>
</evidence>
<dbReference type="SUPFAM" id="SSF52980">
    <property type="entry name" value="Restriction endonuclease-like"/>
    <property type="match status" value="1"/>
</dbReference>
<dbReference type="Pfam" id="PF04480">
    <property type="entry name" value="DUF559"/>
    <property type="match status" value="1"/>
</dbReference>
<reference evidence="2 3" key="1">
    <citation type="submission" date="2023-07" db="EMBL/GenBank/DDBJ databases">
        <title>Sequencing the genomes of 1000 actinobacteria strains.</title>
        <authorList>
            <person name="Klenk H.-P."/>
        </authorList>
    </citation>
    <scope>NUCLEOTIDE SEQUENCE [LARGE SCALE GENOMIC DNA]</scope>
    <source>
        <strain evidence="2 3">DSM 44709</strain>
    </source>
</reference>
<keyword evidence="2" id="KW-0378">Hydrolase</keyword>
<dbReference type="GO" id="GO:0004519">
    <property type="term" value="F:endonuclease activity"/>
    <property type="evidence" value="ECO:0007669"/>
    <property type="project" value="UniProtKB-KW"/>
</dbReference>
<name>A0AAE3W8G3_9ACTN</name>
<dbReference type="InterPro" id="IPR007569">
    <property type="entry name" value="DUF559"/>
</dbReference>
<protein>
    <submittedName>
        <fullName evidence="2">Very-short-patch-repair endonuclease</fullName>
    </submittedName>
</protein>
<dbReference type="InterPro" id="IPR011335">
    <property type="entry name" value="Restrct_endonuc-II-like"/>
</dbReference>
<accession>A0AAE3W8G3</accession>
<dbReference type="AlphaFoldDB" id="A0AAE3W8G3"/>
<sequence>MLVRVDLAGPDLRIAIEYEGDHHRDPATFRNDLLRACRLEQSGWLVLRFTADDVYRRPAETVRAVATARHRRLAGSGAAQGVAAVRVSSTP</sequence>
<comment type="caution">
    <text evidence="2">The sequence shown here is derived from an EMBL/GenBank/DDBJ whole genome shotgun (WGS) entry which is preliminary data.</text>
</comment>
<feature type="domain" description="DUF559" evidence="1">
    <location>
        <begin position="5"/>
        <end position="66"/>
    </location>
</feature>